<accession>A0A7J8ZCV4</accession>
<gene>
    <name evidence="1" type="ORF">Golax_024618</name>
</gene>
<organism evidence="1 2">
    <name type="scientific">Gossypium laxum</name>
    <dbReference type="NCBI Taxonomy" id="34288"/>
    <lineage>
        <taxon>Eukaryota</taxon>
        <taxon>Viridiplantae</taxon>
        <taxon>Streptophyta</taxon>
        <taxon>Embryophyta</taxon>
        <taxon>Tracheophyta</taxon>
        <taxon>Spermatophyta</taxon>
        <taxon>Magnoliopsida</taxon>
        <taxon>eudicotyledons</taxon>
        <taxon>Gunneridae</taxon>
        <taxon>Pentapetalae</taxon>
        <taxon>rosids</taxon>
        <taxon>malvids</taxon>
        <taxon>Malvales</taxon>
        <taxon>Malvaceae</taxon>
        <taxon>Malvoideae</taxon>
        <taxon>Gossypium</taxon>
    </lineage>
</organism>
<proteinExistence type="predicted"/>
<dbReference type="AlphaFoldDB" id="A0A7J8ZCV4"/>
<evidence type="ECO:0000313" key="2">
    <source>
        <dbReference type="Proteomes" id="UP000593574"/>
    </source>
</evidence>
<keyword evidence="2" id="KW-1185">Reference proteome</keyword>
<name>A0A7J8ZCV4_9ROSI</name>
<reference evidence="1 2" key="1">
    <citation type="journal article" date="2019" name="Genome Biol. Evol.">
        <title>Insights into the evolution of the New World diploid cottons (Gossypium, subgenus Houzingenia) based on genome sequencing.</title>
        <authorList>
            <person name="Grover C.E."/>
            <person name="Arick M.A. 2nd"/>
            <person name="Thrash A."/>
            <person name="Conover J.L."/>
            <person name="Sanders W.S."/>
            <person name="Peterson D.G."/>
            <person name="Frelichowski J.E."/>
            <person name="Scheffler J.A."/>
            <person name="Scheffler B.E."/>
            <person name="Wendel J.F."/>
        </authorList>
    </citation>
    <scope>NUCLEOTIDE SEQUENCE [LARGE SCALE GENOMIC DNA]</scope>
    <source>
        <strain evidence="1">4</strain>
        <tissue evidence="1">Leaf</tissue>
    </source>
</reference>
<evidence type="ECO:0000313" key="1">
    <source>
        <dbReference type="EMBL" id="MBA0709591.1"/>
    </source>
</evidence>
<comment type="caution">
    <text evidence="1">The sequence shown here is derived from an EMBL/GenBank/DDBJ whole genome shotgun (WGS) entry which is preliminary data.</text>
</comment>
<protein>
    <submittedName>
        <fullName evidence="1">Uncharacterized protein</fullName>
    </submittedName>
</protein>
<dbReference type="EMBL" id="JABEZV010000004">
    <property type="protein sequence ID" value="MBA0709591.1"/>
    <property type="molecule type" value="Genomic_DNA"/>
</dbReference>
<dbReference type="Proteomes" id="UP000593574">
    <property type="component" value="Unassembled WGS sequence"/>
</dbReference>
<sequence length="174" mass="20564">MLKKARPQPNPPSPPKYVVGKFISKEKVDISLRAISDYSGVPYYERDELFDMELEKFNYLCMDAILAYLTNDCGECKWINKEIRKCIVSAKVGVYFPHLITDLYRQAGVAMDPTEKFHRPTCSVIGYTMIHQFPKLQREQIYEWNLRRTNKMKMATALWKKPMRKRVEQGMDWQ</sequence>